<dbReference type="PANTHER" id="PTHR43685">
    <property type="entry name" value="GLYCOSYLTRANSFERASE"/>
    <property type="match status" value="1"/>
</dbReference>
<protein>
    <recommendedName>
        <fullName evidence="1">Glycosyltransferase 2-like domain-containing protein</fullName>
    </recommendedName>
</protein>
<sequence length="332" mass="39465">MSVKKKEYKISVIIPCYNQGKFVDDAVDSVLKQTYQNFEIIIINDGSTDEFTNNLLKNYNKPNTEVYHTKNQGLASTRNYGFQLSTGDLIQFLDADDFLDERKFEVQIKEFQEDDSLDVSYTNYQYFYDASEKYSESQMEDKLGSNPFDDFIYKWQRGLSIPIHCGLFKKSIFGKSDPFIGGFKAIEDWIMWVMIAKKGCRFKYLEKSLAFYRIQSGNMTKNKEFMFYWVARAVAYIAENFIETEDSEKFNSQQEKYLKQLVESFYISNIENEFSKRKEEILKIHLEEEERLNNLLQESELRYHKLITSRTYRFGEKLLWLPKKIRSLISHQ</sequence>
<evidence type="ECO:0000313" key="3">
    <source>
        <dbReference type="Proteomes" id="UP000233417"/>
    </source>
</evidence>
<gene>
    <name evidence="2" type="ORF">CVU76_01135</name>
</gene>
<dbReference type="PANTHER" id="PTHR43685:SF2">
    <property type="entry name" value="GLYCOSYLTRANSFERASE 2-LIKE DOMAIN-CONTAINING PROTEIN"/>
    <property type="match status" value="1"/>
</dbReference>
<accession>A0A2N2F3A0</accession>
<evidence type="ECO:0000259" key="1">
    <source>
        <dbReference type="Pfam" id="PF00535"/>
    </source>
</evidence>
<dbReference type="CDD" id="cd00761">
    <property type="entry name" value="Glyco_tranf_GTA_type"/>
    <property type="match status" value="1"/>
</dbReference>
<dbReference type="SUPFAM" id="SSF53448">
    <property type="entry name" value="Nucleotide-diphospho-sugar transferases"/>
    <property type="match status" value="1"/>
</dbReference>
<organism evidence="2 3">
    <name type="scientific">Candidatus Dojkabacteria bacterium HGW-Dojkabacteria-1</name>
    <dbReference type="NCBI Taxonomy" id="2013761"/>
    <lineage>
        <taxon>Bacteria</taxon>
        <taxon>Candidatus Dojkabacteria</taxon>
    </lineage>
</organism>
<dbReference type="AlphaFoldDB" id="A0A2N2F3A0"/>
<comment type="caution">
    <text evidence="2">The sequence shown here is derived from an EMBL/GenBank/DDBJ whole genome shotgun (WGS) entry which is preliminary data.</text>
</comment>
<dbReference type="InterPro" id="IPR050834">
    <property type="entry name" value="Glycosyltransf_2"/>
</dbReference>
<dbReference type="Proteomes" id="UP000233417">
    <property type="component" value="Unassembled WGS sequence"/>
</dbReference>
<dbReference type="InterPro" id="IPR001173">
    <property type="entry name" value="Glyco_trans_2-like"/>
</dbReference>
<name>A0A2N2F3A0_9BACT</name>
<dbReference type="InterPro" id="IPR029044">
    <property type="entry name" value="Nucleotide-diphossugar_trans"/>
</dbReference>
<reference evidence="2 3" key="1">
    <citation type="journal article" date="2017" name="ISME J.">
        <title>Potential for microbial H2 and metal transformations associated with novel bacteria and archaea in deep terrestrial subsurface sediments.</title>
        <authorList>
            <person name="Hernsdorf A.W."/>
            <person name="Amano Y."/>
            <person name="Miyakawa K."/>
            <person name="Ise K."/>
            <person name="Suzuki Y."/>
            <person name="Anantharaman K."/>
            <person name="Probst A."/>
            <person name="Burstein D."/>
            <person name="Thomas B.C."/>
            <person name="Banfield J.F."/>
        </authorList>
    </citation>
    <scope>NUCLEOTIDE SEQUENCE [LARGE SCALE GENOMIC DNA]</scope>
    <source>
        <strain evidence="2">HGW-Dojkabacteria-1</strain>
    </source>
</reference>
<dbReference type="EMBL" id="PHAO01000001">
    <property type="protein sequence ID" value="PKN02626.1"/>
    <property type="molecule type" value="Genomic_DNA"/>
</dbReference>
<dbReference type="Pfam" id="PF00535">
    <property type="entry name" value="Glycos_transf_2"/>
    <property type="match status" value="1"/>
</dbReference>
<dbReference type="Gene3D" id="3.90.550.10">
    <property type="entry name" value="Spore Coat Polysaccharide Biosynthesis Protein SpsA, Chain A"/>
    <property type="match status" value="1"/>
</dbReference>
<evidence type="ECO:0000313" key="2">
    <source>
        <dbReference type="EMBL" id="PKN02626.1"/>
    </source>
</evidence>
<proteinExistence type="predicted"/>
<feature type="domain" description="Glycosyltransferase 2-like" evidence="1">
    <location>
        <begin position="11"/>
        <end position="171"/>
    </location>
</feature>